<keyword evidence="3" id="KW-1185">Reference proteome</keyword>
<dbReference type="Proteomes" id="UP000184267">
    <property type="component" value="Unassembled WGS sequence"/>
</dbReference>
<dbReference type="AlphaFoldDB" id="A0A1M2VNG8"/>
<dbReference type="InterPro" id="IPR010730">
    <property type="entry name" value="HET"/>
</dbReference>
<dbReference type="OrthoDB" id="2740528at2759"/>
<organism evidence="2 3">
    <name type="scientific">Trametes pubescens</name>
    <name type="common">White-rot fungus</name>
    <dbReference type="NCBI Taxonomy" id="154538"/>
    <lineage>
        <taxon>Eukaryota</taxon>
        <taxon>Fungi</taxon>
        <taxon>Dikarya</taxon>
        <taxon>Basidiomycota</taxon>
        <taxon>Agaricomycotina</taxon>
        <taxon>Agaricomycetes</taxon>
        <taxon>Polyporales</taxon>
        <taxon>Polyporaceae</taxon>
        <taxon>Trametes</taxon>
    </lineage>
</organism>
<reference evidence="2 3" key="1">
    <citation type="submission" date="2016-10" db="EMBL/GenBank/DDBJ databases">
        <title>Genome sequence of the basidiomycete white-rot fungus Trametes pubescens.</title>
        <authorList>
            <person name="Makela M.R."/>
            <person name="Granchi Z."/>
            <person name="Peng M."/>
            <person name="De Vries R.P."/>
            <person name="Grigoriev I."/>
            <person name="Riley R."/>
            <person name="Hilden K."/>
        </authorList>
    </citation>
    <scope>NUCLEOTIDE SEQUENCE [LARGE SCALE GENOMIC DNA]</scope>
    <source>
        <strain evidence="2 3">FBCC735</strain>
    </source>
</reference>
<evidence type="ECO:0000313" key="2">
    <source>
        <dbReference type="EMBL" id="OJT09108.1"/>
    </source>
</evidence>
<accession>A0A1M2VNG8</accession>
<dbReference type="PANTHER" id="PTHR10622:SF10">
    <property type="entry name" value="HET DOMAIN-CONTAINING PROTEIN"/>
    <property type="match status" value="1"/>
</dbReference>
<name>A0A1M2VNG8_TRAPU</name>
<sequence length="105" mass="12154">MRVIDTRTGLFVWVNNPHDIQYAVLSHVWGPDEELSYEGLLAIHCAARDSPNPRWYIFDAVPAKVKEFCAFAQRQGFHFAWIDTCCIDKSSSAELEEAINSMYRW</sequence>
<dbReference type="Pfam" id="PF06985">
    <property type="entry name" value="HET"/>
    <property type="match status" value="1"/>
</dbReference>
<proteinExistence type="predicted"/>
<dbReference type="PANTHER" id="PTHR10622">
    <property type="entry name" value="HET DOMAIN-CONTAINING PROTEIN"/>
    <property type="match status" value="1"/>
</dbReference>
<dbReference type="EMBL" id="MNAD01000983">
    <property type="protein sequence ID" value="OJT09108.1"/>
    <property type="molecule type" value="Genomic_DNA"/>
</dbReference>
<feature type="domain" description="Heterokaryon incompatibility" evidence="1">
    <location>
        <begin position="22"/>
        <end position="103"/>
    </location>
</feature>
<comment type="caution">
    <text evidence="2">The sequence shown here is derived from an EMBL/GenBank/DDBJ whole genome shotgun (WGS) entry which is preliminary data.</text>
</comment>
<protein>
    <submittedName>
        <fullName evidence="2">Vegetative incompatibility protein HET-E-1</fullName>
    </submittedName>
</protein>
<dbReference type="OMA" id="HNFSANP"/>
<evidence type="ECO:0000313" key="3">
    <source>
        <dbReference type="Proteomes" id="UP000184267"/>
    </source>
</evidence>
<gene>
    <name evidence="2" type="ORF">TRAPUB_14435</name>
</gene>
<evidence type="ECO:0000259" key="1">
    <source>
        <dbReference type="Pfam" id="PF06985"/>
    </source>
</evidence>
<dbReference type="STRING" id="154538.A0A1M2VNG8"/>